<name>A0A3A6PQF7_9BACL</name>
<feature type="domain" description="Oligopeptidase F N-terminal" evidence="8">
    <location>
        <begin position="114"/>
        <end position="178"/>
    </location>
</feature>
<reference evidence="9 10" key="1">
    <citation type="submission" date="2018-09" db="EMBL/GenBank/DDBJ databases">
        <title>Paenibacillus aracenensis nov. sp. isolated from a cave in southern Spain.</title>
        <authorList>
            <person name="Jurado V."/>
            <person name="Gutierrez-Patricio S."/>
            <person name="Gonzalez-Pimentel J.L."/>
            <person name="Miller A.Z."/>
            <person name="Laiz L."/>
            <person name="Saiz-Jimenez C."/>
        </authorList>
    </citation>
    <scope>NUCLEOTIDE SEQUENCE [LARGE SCALE GENOMIC DNA]</scope>
    <source>
        <strain evidence="9 10">JCM 19203</strain>
    </source>
</reference>
<dbReference type="CDD" id="cd09607">
    <property type="entry name" value="M3B_PepF"/>
    <property type="match status" value="1"/>
</dbReference>
<dbReference type="InterPro" id="IPR013647">
    <property type="entry name" value="OligopepF_N_dom"/>
</dbReference>
<dbReference type="NCBIfam" id="TIGR02290">
    <property type="entry name" value="M3_fam_3"/>
    <property type="match status" value="1"/>
</dbReference>
<dbReference type="PANTHER" id="PTHR34217">
    <property type="entry name" value="METAL-DEPENDENT CARBOXYPEPTIDASE"/>
    <property type="match status" value="1"/>
</dbReference>
<dbReference type="InterPro" id="IPR011977">
    <property type="entry name" value="Pept_M3B_clade3"/>
</dbReference>
<dbReference type="RefSeq" id="WP_120108245.1">
    <property type="nucleotide sequence ID" value="NZ_QXQB01000001.1"/>
</dbReference>
<dbReference type="InterPro" id="IPR034006">
    <property type="entry name" value="M3B_PepF_2"/>
</dbReference>
<dbReference type="GO" id="GO:0046872">
    <property type="term" value="F:metal ion binding"/>
    <property type="evidence" value="ECO:0007669"/>
    <property type="project" value="UniProtKB-UniRule"/>
</dbReference>
<dbReference type="Gene3D" id="1.20.140.70">
    <property type="entry name" value="Oligopeptidase f, N-terminal domain"/>
    <property type="match status" value="1"/>
</dbReference>
<dbReference type="GO" id="GO:0006508">
    <property type="term" value="P:proteolysis"/>
    <property type="evidence" value="ECO:0007669"/>
    <property type="project" value="UniProtKB-KW"/>
</dbReference>
<accession>A0A3A6PQF7</accession>
<evidence type="ECO:0000256" key="6">
    <source>
        <dbReference type="RuleBase" id="RU003435"/>
    </source>
</evidence>
<keyword evidence="10" id="KW-1185">Reference proteome</keyword>
<keyword evidence="3 6" id="KW-0378">Hydrolase</keyword>
<evidence type="ECO:0000259" key="7">
    <source>
        <dbReference type="Pfam" id="PF01432"/>
    </source>
</evidence>
<protein>
    <submittedName>
        <fullName evidence="9">M3 family oligoendopeptidase</fullName>
    </submittedName>
</protein>
<keyword evidence="1 6" id="KW-0645">Protease</keyword>
<gene>
    <name evidence="9" type="ORF">D3P09_06850</name>
</gene>
<evidence type="ECO:0000313" key="9">
    <source>
        <dbReference type="EMBL" id="RJX41668.1"/>
    </source>
</evidence>
<dbReference type="InterPro" id="IPR001333">
    <property type="entry name" value="Peptidase_M32_Taq"/>
</dbReference>
<dbReference type="Pfam" id="PF08439">
    <property type="entry name" value="Peptidase_M3_N"/>
    <property type="match status" value="1"/>
</dbReference>
<evidence type="ECO:0000256" key="5">
    <source>
        <dbReference type="ARBA" id="ARBA00023049"/>
    </source>
</evidence>
<dbReference type="GO" id="GO:0004181">
    <property type="term" value="F:metallocarboxypeptidase activity"/>
    <property type="evidence" value="ECO:0007669"/>
    <property type="project" value="InterPro"/>
</dbReference>
<dbReference type="OrthoDB" id="9769691at2"/>
<dbReference type="PANTHER" id="PTHR34217:SF1">
    <property type="entry name" value="CARBOXYPEPTIDASE 1"/>
    <property type="match status" value="1"/>
</dbReference>
<feature type="domain" description="Peptidase M3A/M3B catalytic" evidence="7">
    <location>
        <begin position="200"/>
        <end position="547"/>
    </location>
</feature>
<evidence type="ECO:0000259" key="8">
    <source>
        <dbReference type="Pfam" id="PF08439"/>
    </source>
</evidence>
<comment type="similarity">
    <text evidence="6">Belongs to the peptidase M3 family.</text>
</comment>
<dbReference type="InterPro" id="IPR042088">
    <property type="entry name" value="OligoPept_F_C"/>
</dbReference>
<dbReference type="Gene3D" id="1.10.1370.20">
    <property type="entry name" value="Oligoendopeptidase f, C-terminal domain"/>
    <property type="match status" value="1"/>
</dbReference>
<sequence>MSNYPIRWDMDAIYPGGSASEAFAQELAGMESGIARLNELLKKEETHNVQSIKEMTNIAQEVLLSLRQSDSFVGCLIAQNVRDQAAIGLNDRVKTISAKYSAAMTRYDNVLRGIPDAEWEKLLQDETLSAIAFNLSERREQAKLKMAPELEALAGDLAVDGYHGWGDNYNVIVSRAEFHVEEASGEKKVLSAGQMSNRLSSSDRAVRQEAFAEWERVWSSLTDLSSDTLNRIAGFRLKLYENRGWDSVLQEPLAINRMSAATLNAMWDAIEEGKKALIPYLERKAKLFGLEKLDWHDVEAPVGSSARTVSYAEGARFIIEQFRAFDPALAEFSEKAFEEGWIEAEDRADKRPGGFCTSFPKSGQTRIFMTYSGTASNISTLAHELGHAYHQHVMNDLPAMSQEYAMNVAETASTFAEMIVSDRALKAAADDEEKLGLLEDKIQRAVAFFMNIRARFLFETRFYEQRKEGLVTADELNKLMEDAQREAYMDMLGEAHPQFWTSKLHFYLTDVPFYNFPYTFGYLFSSGLYARALQEGSDFAAKYVALLRDTGRLTVEQLAQKHLGVNLEEQDFWRDAVALTEEDVRLFLEMTEEK</sequence>
<dbReference type="EMBL" id="QXQB01000001">
    <property type="protein sequence ID" value="RJX41668.1"/>
    <property type="molecule type" value="Genomic_DNA"/>
</dbReference>
<evidence type="ECO:0000256" key="1">
    <source>
        <dbReference type="ARBA" id="ARBA00022670"/>
    </source>
</evidence>
<keyword evidence="5 6" id="KW-0482">Metalloprotease</keyword>
<dbReference type="InterPro" id="IPR001567">
    <property type="entry name" value="Pept_M3A_M3B_dom"/>
</dbReference>
<dbReference type="AlphaFoldDB" id="A0A3A6PQF7"/>
<proteinExistence type="inferred from homology"/>
<evidence type="ECO:0000256" key="3">
    <source>
        <dbReference type="ARBA" id="ARBA00022801"/>
    </source>
</evidence>
<organism evidence="9 10">
    <name type="scientific">Paenibacillus pinisoli</name>
    <dbReference type="NCBI Taxonomy" id="1276110"/>
    <lineage>
        <taxon>Bacteria</taxon>
        <taxon>Bacillati</taxon>
        <taxon>Bacillota</taxon>
        <taxon>Bacilli</taxon>
        <taxon>Bacillales</taxon>
        <taxon>Paenibacillaceae</taxon>
        <taxon>Paenibacillus</taxon>
    </lineage>
</organism>
<dbReference type="Pfam" id="PF01432">
    <property type="entry name" value="Peptidase_M3"/>
    <property type="match status" value="1"/>
</dbReference>
<comment type="cofactor">
    <cofactor evidence="6">
        <name>Zn(2+)</name>
        <dbReference type="ChEBI" id="CHEBI:29105"/>
    </cofactor>
    <text evidence="6">Binds 1 zinc ion.</text>
</comment>
<keyword evidence="2 6" id="KW-0479">Metal-binding</keyword>
<keyword evidence="4 6" id="KW-0862">Zinc</keyword>
<comment type="caution">
    <text evidence="9">The sequence shown here is derived from an EMBL/GenBank/DDBJ whole genome shotgun (WGS) entry which is preliminary data.</text>
</comment>
<dbReference type="Proteomes" id="UP000267798">
    <property type="component" value="Unassembled WGS sequence"/>
</dbReference>
<evidence type="ECO:0000256" key="2">
    <source>
        <dbReference type="ARBA" id="ARBA00022723"/>
    </source>
</evidence>
<evidence type="ECO:0000313" key="10">
    <source>
        <dbReference type="Proteomes" id="UP000267798"/>
    </source>
</evidence>
<dbReference type="SUPFAM" id="SSF55486">
    <property type="entry name" value="Metalloproteases ('zincins'), catalytic domain"/>
    <property type="match status" value="1"/>
</dbReference>
<evidence type="ECO:0000256" key="4">
    <source>
        <dbReference type="ARBA" id="ARBA00022833"/>
    </source>
</evidence>
<dbReference type="GO" id="GO:0004222">
    <property type="term" value="F:metalloendopeptidase activity"/>
    <property type="evidence" value="ECO:0007669"/>
    <property type="project" value="InterPro"/>
</dbReference>